<evidence type="ECO:0000256" key="8">
    <source>
        <dbReference type="ARBA" id="ARBA00023136"/>
    </source>
</evidence>
<dbReference type="Proteomes" id="UP000504634">
    <property type="component" value="Unplaced"/>
</dbReference>
<dbReference type="GO" id="GO:0005886">
    <property type="term" value="C:plasma membrane"/>
    <property type="evidence" value="ECO:0007669"/>
    <property type="project" value="TreeGrafter"/>
</dbReference>
<dbReference type="InterPro" id="IPR003593">
    <property type="entry name" value="AAA+_ATPase"/>
</dbReference>
<dbReference type="GO" id="GO:0140359">
    <property type="term" value="F:ABC-type transporter activity"/>
    <property type="evidence" value="ECO:0007669"/>
    <property type="project" value="InterPro"/>
</dbReference>
<feature type="transmembrane region" description="Helical" evidence="10">
    <location>
        <begin position="522"/>
        <end position="543"/>
    </location>
</feature>
<dbReference type="PROSITE" id="PS00211">
    <property type="entry name" value="ABC_TRANSPORTER_1"/>
    <property type="match status" value="1"/>
</dbReference>
<dbReference type="InterPro" id="IPR013525">
    <property type="entry name" value="ABC2_TM"/>
</dbReference>
<dbReference type="Pfam" id="PF00005">
    <property type="entry name" value="ABC_tran"/>
    <property type="match status" value="1"/>
</dbReference>
<evidence type="ECO:0000256" key="1">
    <source>
        <dbReference type="ARBA" id="ARBA00004141"/>
    </source>
</evidence>
<dbReference type="SUPFAM" id="SSF52540">
    <property type="entry name" value="P-loop containing nucleoside triphosphate hydrolases"/>
    <property type="match status" value="1"/>
</dbReference>
<feature type="transmembrane region" description="Helical" evidence="10">
    <location>
        <begin position="599"/>
        <end position="621"/>
    </location>
</feature>
<dbReference type="AlphaFoldDB" id="A0A6J2U8S9"/>
<protein>
    <submittedName>
        <fullName evidence="13">ATP-binding cassette sub-family G member 1</fullName>
    </submittedName>
</protein>
<keyword evidence="12" id="KW-1185">Reference proteome</keyword>
<evidence type="ECO:0000256" key="9">
    <source>
        <dbReference type="SAM" id="MobiDB-lite"/>
    </source>
</evidence>
<comment type="subcellular location">
    <subcellularLocation>
        <location evidence="1">Membrane</location>
        <topology evidence="1">Multi-pass membrane protein</topology>
    </subcellularLocation>
</comment>
<feature type="transmembrane region" description="Helical" evidence="10">
    <location>
        <begin position="665"/>
        <end position="687"/>
    </location>
</feature>
<evidence type="ECO:0000313" key="12">
    <source>
        <dbReference type="Proteomes" id="UP000504634"/>
    </source>
</evidence>
<evidence type="ECO:0000256" key="4">
    <source>
        <dbReference type="ARBA" id="ARBA00022692"/>
    </source>
</evidence>
<evidence type="ECO:0000256" key="3">
    <source>
        <dbReference type="ARBA" id="ARBA00022448"/>
    </source>
</evidence>
<feature type="region of interest" description="Disordered" evidence="9">
    <location>
        <begin position="460"/>
        <end position="480"/>
    </location>
</feature>
<dbReference type="InterPro" id="IPR017871">
    <property type="entry name" value="ABC_transporter-like_CS"/>
</dbReference>
<dbReference type="Pfam" id="PF01061">
    <property type="entry name" value="ABC2_membrane"/>
    <property type="match status" value="1"/>
</dbReference>
<dbReference type="SMART" id="SM00382">
    <property type="entry name" value="AAA"/>
    <property type="match status" value="1"/>
</dbReference>
<keyword evidence="4 10" id="KW-0812">Transmembrane</keyword>
<keyword evidence="7 10" id="KW-1133">Transmembrane helix</keyword>
<keyword evidence="6 13" id="KW-0067">ATP-binding</keyword>
<evidence type="ECO:0000256" key="2">
    <source>
        <dbReference type="ARBA" id="ARBA00005814"/>
    </source>
</evidence>
<dbReference type="PANTHER" id="PTHR48041">
    <property type="entry name" value="ABC TRANSPORTER G FAMILY MEMBER 28"/>
    <property type="match status" value="1"/>
</dbReference>
<evidence type="ECO:0000256" key="7">
    <source>
        <dbReference type="ARBA" id="ARBA00022989"/>
    </source>
</evidence>
<keyword evidence="8 10" id="KW-0472">Membrane</keyword>
<reference evidence="13" key="1">
    <citation type="submission" date="2025-08" db="UniProtKB">
        <authorList>
            <consortium name="RefSeq"/>
        </authorList>
    </citation>
    <scope>IDENTIFICATION</scope>
    <source>
        <strain evidence="13">11010-0011.00</strain>
        <tissue evidence="13">Whole body</tissue>
    </source>
</reference>
<dbReference type="InterPro" id="IPR050352">
    <property type="entry name" value="ABCG_transporters"/>
</dbReference>
<evidence type="ECO:0000256" key="10">
    <source>
        <dbReference type="SAM" id="Phobius"/>
    </source>
</evidence>
<dbReference type="RefSeq" id="XP_030384896.1">
    <property type="nucleotide sequence ID" value="XM_030529036.1"/>
</dbReference>
<dbReference type="FunFam" id="3.40.50.300:FF:001077">
    <property type="entry name" value="Uncharacterized protein, isoform A"/>
    <property type="match status" value="1"/>
</dbReference>
<dbReference type="GeneID" id="115632059"/>
<feature type="transmembrane region" description="Helical" evidence="10">
    <location>
        <begin position="497"/>
        <end position="515"/>
    </location>
</feature>
<feature type="domain" description="ABC transporter" evidence="11">
    <location>
        <begin position="113"/>
        <end position="358"/>
    </location>
</feature>
<dbReference type="OrthoDB" id="66620at2759"/>
<evidence type="ECO:0000256" key="5">
    <source>
        <dbReference type="ARBA" id="ARBA00022741"/>
    </source>
</evidence>
<dbReference type="GO" id="GO:0016887">
    <property type="term" value="F:ATP hydrolysis activity"/>
    <property type="evidence" value="ECO:0007669"/>
    <property type="project" value="InterPro"/>
</dbReference>
<dbReference type="PROSITE" id="PS50893">
    <property type="entry name" value="ABC_TRANSPORTER_2"/>
    <property type="match status" value="1"/>
</dbReference>
<feature type="transmembrane region" description="Helical" evidence="10">
    <location>
        <begin position="753"/>
        <end position="772"/>
    </location>
</feature>
<proteinExistence type="inferred from homology"/>
<sequence length="778" mass="86569">MTLLPDIKPSDAACCGGGAGSSSSRSSSSSSSSTTGSHKGHVADGQGAGGSCCIGINCCTTAASSEMSIDETSSTSSGASVTKVTNNLGGFQPYNYKDAVAHANFAECQPIDIEFENVRYSVRKFSFPERKFVTKEILHGLNGNFRSGELTAIMGPSGAGKSTLLNVMSGFRARGVSGNLRVNGKPMSTNSERFRKLSCYIHQDDLLRPQLMVGEIMLMAAHLKLGFQITKAHKMNLIKHILSLLGLDHRFNVYTAKLSGGQKKRLAIALELISNPPVLYLDEPTTGLDSSSCSQCVALLKKLASQGHTIVCTIHQPSALIFEMFDKLYTVVDGHCMYQGPTRELVPFLADQQLVCPSYHNPADYLLEVAVGEHERDLKKLILAANKKYYEDADRYQYINTDDVQRLITTIKDNIEGNTLSKSSTDLPTVALAQFSAFEYVKPAANDLALEETKALNASPQPQLQTEQLQDGQQQQLPQPPQTLATQSQYFVNERDISSASFLMQYLLLMQRILVCARRNYFLLLARIVSHIFIGVIFGYLYMNVGNNAQSVLGNYVYLYGTTLLLVYTGKMAVVLTFPLEIDMLTREHFNRWYKLGPYFLSMISFEIPFQSFCAALYIIISVHLTGNDSSDSFRIYYFMLLGIMATLSAQAWGFFVGATLPTKLAVFLGPILAVMFSVFGFCSRYIDITPMFRWMWHLSYFRAGFHGALNAIYGMDRPFLECPDNTMYCHFRSPKVFLKYMMISDVHMSDCMLLMAIVIGVMHVLTLVTLWRKLNKR</sequence>
<feature type="transmembrane region" description="Helical" evidence="10">
    <location>
        <begin position="636"/>
        <end position="658"/>
    </location>
</feature>
<evidence type="ECO:0000259" key="11">
    <source>
        <dbReference type="PROSITE" id="PS50893"/>
    </source>
</evidence>
<dbReference type="PANTHER" id="PTHR48041:SF61">
    <property type="entry name" value="SD03967P"/>
    <property type="match status" value="1"/>
</dbReference>
<evidence type="ECO:0000313" key="13">
    <source>
        <dbReference type="RefSeq" id="XP_030384896.1"/>
    </source>
</evidence>
<feature type="transmembrane region" description="Helical" evidence="10">
    <location>
        <begin position="555"/>
        <end position="578"/>
    </location>
</feature>
<organism evidence="12 13">
    <name type="scientific">Drosophila lebanonensis</name>
    <name type="common">Fruit fly</name>
    <name type="synonym">Scaptodrosophila lebanonensis</name>
    <dbReference type="NCBI Taxonomy" id="7225"/>
    <lineage>
        <taxon>Eukaryota</taxon>
        <taxon>Metazoa</taxon>
        <taxon>Ecdysozoa</taxon>
        <taxon>Arthropoda</taxon>
        <taxon>Hexapoda</taxon>
        <taxon>Insecta</taxon>
        <taxon>Pterygota</taxon>
        <taxon>Neoptera</taxon>
        <taxon>Endopterygota</taxon>
        <taxon>Diptera</taxon>
        <taxon>Brachycera</taxon>
        <taxon>Muscomorpha</taxon>
        <taxon>Ephydroidea</taxon>
        <taxon>Drosophilidae</taxon>
        <taxon>Scaptodrosophila</taxon>
    </lineage>
</organism>
<dbReference type="GO" id="GO:0005524">
    <property type="term" value="F:ATP binding"/>
    <property type="evidence" value="ECO:0007669"/>
    <property type="project" value="UniProtKB-KW"/>
</dbReference>
<accession>A0A6J2U8S9</accession>
<keyword evidence="3" id="KW-0813">Transport</keyword>
<comment type="similarity">
    <text evidence="2">Belongs to the ABC transporter superfamily. ABCG family. Eye pigment precursor importer (TC 3.A.1.204) subfamily.</text>
</comment>
<gene>
    <name evidence="13" type="primary">LOC115632059</name>
</gene>
<keyword evidence="5" id="KW-0547">Nucleotide-binding</keyword>
<dbReference type="InterPro" id="IPR003439">
    <property type="entry name" value="ABC_transporter-like_ATP-bd"/>
</dbReference>
<dbReference type="CDD" id="cd03213">
    <property type="entry name" value="ABCG_EPDR"/>
    <property type="match status" value="1"/>
</dbReference>
<feature type="compositionally biased region" description="Low complexity" evidence="9">
    <location>
        <begin position="21"/>
        <end position="37"/>
    </location>
</feature>
<dbReference type="Gene3D" id="3.40.50.300">
    <property type="entry name" value="P-loop containing nucleotide triphosphate hydrolases"/>
    <property type="match status" value="1"/>
</dbReference>
<name>A0A6J2U8S9_DROLE</name>
<dbReference type="InterPro" id="IPR027417">
    <property type="entry name" value="P-loop_NTPase"/>
</dbReference>
<evidence type="ECO:0000256" key="6">
    <source>
        <dbReference type="ARBA" id="ARBA00022840"/>
    </source>
</evidence>
<feature type="region of interest" description="Disordered" evidence="9">
    <location>
        <begin position="1"/>
        <end position="43"/>
    </location>
</feature>